<reference evidence="1 2" key="1">
    <citation type="submission" date="2020-05" db="EMBL/GenBank/DDBJ databases">
        <authorList>
            <person name="Campoy J."/>
            <person name="Schneeberger K."/>
            <person name="Spophaly S."/>
        </authorList>
    </citation>
    <scope>NUCLEOTIDE SEQUENCE [LARGE SCALE GENOMIC DNA]</scope>
    <source>
        <strain evidence="1">PruArmRojPasFocal</strain>
    </source>
</reference>
<dbReference type="EMBL" id="CAEKDK010000005">
    <property type="protein sequence ID" value="CAB4280070.1"/>
    <property type="molecule type" value="Genomic_DNA"/>
</dbReference>
<sequence length="71" mass="8136">MKKGKQKILESEDIPQARQADRARTLYLIFMEQLNKGRKEGAFIEVAQGDEAFKYEGYALTLGLFIVKIVE</sequence>
<name>A0A6J5UU36_PRUAR</name>
<accession>A0A6J5UU36</accession>
<dbReference type="Proteomes" id="UP000507222">
    <property type="component" value="Unassembled WGS sequence"/>
</dbReference>
<organism evidence="1 2">
    <name type="scientific">Prunus armeniaca</name>
    <name type="common">Apricot</name>
    <name type="synonym">Armeniaca vulgaris</name>
    <dbReference type="NCBI Taxonomy" id="36596"/>
    <lineage>
        <taxon>Eukaryota</taxon>
        <taxon>Viridiplantae</taxon>
        <taxon>Streptophyta</taxon>
        <taxon>Embryophyta</taxon>
        <taxon>Tracheophyta</taxon>
        <taxon>Spermatophyta</taxon>
        <taxon>Magnoliopsida</taxon>
        <taxon>eudicotyledons</taxon>
        <taxon>Gunneridae</taxon>
        <taxon>Pentapetalae</taxon>
        <taxon>rosids</taxon>
        <taxon>fabids</taxon>
        <taxon>Rosales</taxon>
        <taxon>Rosaceae</taxon>
        <taxon>Amygdaloideae</taxon>
        <taxon>Amygdaleae</taxon>
        <taxon>Prunus</taxon>
    </lineage>
</organism>
<evidence type="ECO:0000313" key="1">
    <source>
        <dbReference type="EMBL" id="CAB4280070.1"/>
    </source>
</evidence>
<dbReference type="AlphaFoldDB" id="A0A6J5UU36"/>
<proteinExistence type="predicted"/>
<gene>
    <name evidence="1" type="ORF">CURHAP_LOCUS32811</name>
</gene>
<evidence type="ECO:0000313" key="2">
    <source>
        <dbReference type="Proteomes" id="UP000507222"/>
    </source>
</evidence>
<protein>
    <submittedName>
        <fullName evidence="1">Uncharacterized protein</fullName>
    </submittedName>
</protein>